<evidence type="ECO:0008006" key="4">
    <source>
        <dbReference type="Google" id="ProtNLM"/>
    </source>
</evidence>
<keyword evidence="1" id="KW-0812">Transmembrane</keyword>
<sequence length="55" mass="5626">MKILLRVVMYTGIGLLVGGLFGVVAKASGCWFVGLIGVGAGLMLVAILEGEGVFE</sequence>
<dbReference type="AlphaFoldDB" id="X1LB85"/>
<protein>
    <recommendedName>
        <fullName evidence="4">Major facilitator superfamily (MFS) profile domain-containing protein</fullName>
    </recommendedName>
</protein>
<evidence type="ECO:0000313" key="2">
    <source>
        <dbReference type="EMBL" id="GAI16363.1"/>
    </source>
</evidence>
<dbReference type="EMBL" id="BARV01008099">
    <property type="protein sequence ID" value="GAI16363.1"/>
    <property type="molecule type" value="Genomic_DNA"/>
</dbReference>
<feature type="transmembrane region" description="Helical" evidence="1">
    <location>
        <begin position="31"/>
        <end position="48"/>
    </location>
</feature>
<reference evidence="2" key="1">
    <citation type="journal article" date="2014" name="Front. Microbiol.">
        <title>High frequency of phylogenetically diverse reductive dehalogenase-homologous genes in deep subseafloor sedimentary metagenomes.</title>
        <authorList>
            <person name="Kawai M."/>
            <person name="Futagami T."/>
            <person name="Toyoda A."/>
            <person name="Takaki Y."/>
            <person name="Nishi S."/>
            <person name="Hori S."/>
            <person name="Arai W."/>
            <person name="Tsubouchi T."/>
            <person name="Morono Y."/>
            <person name="Uchiyama I."/>
            <person name="Ito T."/>
            <person name="Fujiyama A."/>
            <person name="Inagaki F."/>
            <person name="Takami H."/>
        </authorList>
    </citation>
    <scope>NUCLEOTIDE SEQUENCE</scope>
    <source>
        <strain evidence="2">Expedition CK06-06</strain>
    </source>
</reference>
<accession>X1LB85</accession>
<evidence type="ECO:0000313" key="3">
    <source>
        <dbReference type="EMBL" id="GAI16373.1"/>
    </source>
</evidence>
<comment type="caution">
    <text evidence="2">The sequence shown here is derived from an EMBL/GenBank/DDBJ whole genome shotgun (WGS) entry which is preliminary data.</text>
</comment>
<feature type="transmembrane region" description="Helical" evidence="1">
    <location>
        <begin position="7"/>
        <end position="25"/>
    </location>
</feature>
<keyword evidence="1" id="KW-1133">Transmembrane helix</keyword>
<name>X1LB85_9ZZZZ</name>
<keyword evidence="1" id="KW-0472">Membrane</keyword>
<dbReference type="EMBL" id="BARV01008099">
    <property type="protein sequence ID" value="GAI16373.1"/>
    <property type="molecule type" value="Genomic_DNA"/>
</dbReference>
<organism evidence="2">
    <name type="scientific">marine sediment metagenome</name>
    <dbReference type="NCBI Taxonomy" id="412755"/>
    <lineage>
        <taxon>unclassified sequences</taxon>
        <taxon>metagenomes</taxon>
        <taxon>ecological metagenomes</taxon>
    </lineage>
</organism>
<gene>
    <name evidence="2" type="ORF">S06H3_16376</name>
    <name evidence="3" type="ORF">S06H3_16379</name>
</gene>
<proteinExistence type="predicted"/>
<evidence type="ECO:0000256" key="1">
    <source>
        <dbReference type="SAM" id="Phobius"/>
    </source>
</evidence>